<dbReference type="AlphaFoldDB" id="C0W483"/>
<sequence length="86" mass="9114">MTLSGMHSGSWLSRGLSTLPTRFLSLYGSTLIRLAAFPLRSRQLGDCTHIPGAPGTSEHSLGRASTTSQRHSQLGRASPRPGGTPQ</sequence>
<gene>
    <name evidence="2" type="ORF">HMPREF0058_0677</name>
</gene>
<evidence type="ECO:0000313" key="2">
    <source>
        <dbReference type="EMBL" id="EEH66465.1"/>
    </source>
</evidence>
<dbReference type="EMBL" id="ACFH01000046">
    <property type="protein sequence ID" value="EEH66465.1"/>
    <property type="molecule type" value="Genomic_DNA"/>
</dbReference>
<comment type="caution">
    <text evidence="2">The sequence shown here is derived from an EMBL/GenBank/DDBJ whole genome shotgun (WGS) entry which is preliminary data.</text>
</comment>
<name>C0W483_9ACTO</name>
<keyword evidence="3" id="KW-1185">Reference proteome</keyword>
<dbReference type="Proteomes" id="UP000004778">
    <property type="component" value="Unassembled WGS sequence"/>
</dbReference>
<feature type="region of interest" description="Disordered" evidence="1">
    <location>
        <begin position="45"/>
        <end position="86"/>
    </location>
</feature>
<proteinExistence type="predicted"/>
<feature type="compositionally biased region" description="Polar residues" evidence="1">
    <location>
        <begin position="57"/>
        <end position="72"/>
    </location>
</feature>
<reference evidence="2 3" key="1">
    <citation type="submission" date="2009-01" db="EMBL/GenBank/DDBJ databases">
        <authorList>
            <person name="Qin X."/>
            <person name="Bachman B."/>
            <person name="Battles P."/>
            <person name="Bell A."/>
            <person name="Bess C."/>
            <person name="Bickham C."/>
            <person name="Chaboub L."/>
            <person name="Chen D."/>
            <person name="Coyle M."/>
            <person name="Deiros D.R."/>
            <person name="Dinh H."/>
            <person name="Forbes L."/>
            <person name="Fowler G."/>
            <person name="Francisco L."/>
            <person name="Fu Q."/>
            <person name="Gubbala S."/>
            <person name="Hale W."/>
            <person name="Han Y."/>
            <person name="Hemphill L."/>
            <person name="Highlander S.K."/>
            <person name="Hirani K."/>
            <person name="Hogues M."/>
            <person name="Jackson L."/>
            <person name="Jakkamsetti A."/>
            <person name="Javaid M."/>
            <person name="Jiang H."/>
            <person name="Korchina V."/>
            <person name="Kovar C."/>
            <person name="Lara F."/>
            <person name="Lee S."/>
            <person name="Mata R."/>
            <person name="Mathew T."/>
            <person name="Moen C."/>
            <person name="Morales K."/>
            <person name="Munidasa M."/>
            <person name="Nazareth L."/>
            <person name="Ngo R."/>
            <person name="Nguyen L."/>
            <person name="Okwuonu G."/>
            <person name="Ongeri F."/>
            <person name="Patil S."/>
            <person name="Petrosino J."/>
            <person name="Pham C."/>
            <person name="Pham P."/>
            <person name="Pu L.-L."/>
            <person name="Puazo M."/>
            <person name="Raj R."/>
            <person name="Reid J."/>
            <person name="Rouhana J."/>
            <person name="Saada N."/>
            <person name="Shang Y."/>
            <person name="Simmons D."/>
            <person name="Thornton R."/>
            <person name="Warren J."/>
            <person name="Weissenberger G."/>
            <person name="Zhang J."/>
            <person name="Zhang L."/>
            <person name="Zhou C."/>
            <person name="Zhu D."/>
            <person name="Muzny D."/>
            <person name="Worley K."/>
            <person name="Gibbs R."/>
        </authorList>
    </citation>
    <scope>NUCLEOTIDE SEQUENCE [LARGE SCALE GENOMIC DNA]</scope>
    <source>
        <strain evidence="2 3">DSM 15434</strain>
    </source>
</reference>
<protein>
    <submittedName>
        <fullName evidence="2">Uncharacterized protein</fullName>
    </submittedName>
</protein>
<organism evidence="2 3">
    <name type="scientific">Actinomyces urogenitalis DSM 15434</name>
    <dbReference type="NCBI Taxonomy" id="525246"/>
    <lineage>
        <taxon>Bacteria</taxon>
        <taxon>Bacillati</taxon>
        <taxon>Actinomycetota</taxon>
        <taxon>Actinomycetes</taxon>
        <taxon>Actinomycetales</taxon>
        <taxon>Actinomycetaceae</taxon>
        <taxon>Actinomyces</taxon>
    </lineage>
</organism>
<evidence type="ECO:0000256" key="1">
    <source>
        <dbReference type="SAM" id="MobiDB-lite"/>
    </source>
</evidence>
<evidence type="ECO:0000313" key="3">
    <source>
        <dbReference type="Proteomes" id="UP000004778"/>
    </source>
</evidence>
<accession>C0W483</accession>
<dbReference type="HOGENOM" id="CLU_2490863_0_0_11"/>